<accession>A0A834J319</accession>
<proteinExistence type="predicted"/>
<protein>
    <submittedName>
        <fullName evidence="1">Uncharacterized protein</fullName>
    </submittedName>
</protein>
<dbReference type="Proteomes" id="UP000614350">
    <property type="component" value="Unassembled WGS sequence"/>
</dbReference>
<evidence type="ECO:0000313" key="2">
    <source>
        <dbReference type="Proteomes" id="UP000614350"/>
    </source>
</evidence>
<gene>
    <name evidence="1" type="ORF">HZH66_014571</name>
</gene>
<reference evidence="1" key="1">
    <citation type="journal article" date="2020" name="G3 (Bethesda)">
        <title>High-Quality Assemblies for Three Invasive Social Wasps from the &lt;i&gt;Vespula&lt;/i&gt; Genus.</title>
        <authorList>
            <person name="Harrop T.W.R."/>
            <person name="Guhlin J."/>
            <person name="McLaughlin G.M."/>
            <person name="Permina E."/>
            <person name="Stockwell P."/>
            <person name="Gilligan J."/>
            <person name="Le Lec M.F."/>
            <person name="Gruber M.A.M."/>
            <person name="Quinn O."/>
            <person name="Lovegrove M."/>
            <person name="Duncan E.J."/>
            <person name="Remnant E.J."/>
            <person name="Van Eeckhoven J."/>
            <person name="Graham B."/>
            <person name="Knapp R.A."/>
            <person name="Langford K.W."/>
            <person name="Kronenberg Z."/>
            <person name="Press M.O."/>
            <person name="Eacker S.M."/>
            <person name="Wilson-Rankin E.E."/>
            <person name="Purcell J."/>
            <person name="Lester P.J."/>
            <person name="Dearden P.K."/>
        </authorList>
    </citation>
    <scope>NUCLEOTIDE SEQUENCE</scope>
    <source>
        <strain evidence="1">Marl-1</strain>
    </source>
</reference>
<name>A0A834J319_VESVU</name>
<keyword evidence="2" id="KW-1185">Reference proteome</keyword>
<organism evidence="1 2">
    <name type="scientific">Vespula vulgaris</name>
    <name type="common">Yellow jacket</name>
    <name type="synonym">Wasp</name>
    <dbReference type="NCBI Taxonomy" id="7454"/>
    <lineage>
        <taxon>Eukaryota</taxon>
        <taxon>Metazoa</taxon>
        <taxon>Ecdysozoa</taxon>
        <taxon>Arthropoda</taxon>
        <taxon>Hexapoda</taxon>
        <taxon>Insecta</taxon>
        <taxon>Pterygota</taxon>
        <taxon>Neoptera</taxon>
        <taxon>Endopterygota</taxon>
        <taxon>Hymenoptera</taxon>
        <taxon>Apocrita</taxon>
        <taxon>Aculeata</taxon>
        <taxon>Vespoidea</taxon>
        <taxon>Vespidae</taxon>
        <taxon>Vespinae</taxon>
        <taxon>Vespula</taxon>
    </lineage>
</organism>
<sequence>MRPTMTLLFPNPLIWRPPIKKSDLLNRRHRCVMLPNSEPTGFILSSDRFPSSESFNFGILANVRLSLKRKDVAYLLILCAPSSRTLETRPE</sequence>
<comment type="caution">
    <text evidence="1">The sequence shown here is derived from an EMBL/GenBank/DDBJ whole genome shotgun (WGS) entry which is preliminary data.</text>
</comment>
<dbReference type="AlphaFoldDB" id="A0A834J319"/>
<dbReference type="EMBL" id="JACSEA010000022">
    <property type="protein sequence ID" value="KAF7380216.1"/>
    <property type="molecule type" value="Genomic_DNA"/>
</dbReference>
<evidence type="ECO:0000313" key="1">
    <source>
        <dbReference type="EMBL" id="KAF7380216.1"/>
    </source>
</evidence>